<feature type="region of interest" description="Disordered" evidence="1">
    <location>
        <begin position="1"/>
        <end position="112"/>
    </location>
</feature>
<name>A0A365GXV9_9ACTN</name>
<protein>
    <submittedName>
        <fullName evidence="2">Uncharacterized protein</fullName>
    </submittedName>
</protein>
<keyword evidence="3" id="KW-1185">Reference proteome</keyword>
<evidence type="ECO:0000313" key="2">
    <source>
        <dbReference type="EMBL" id="RAY11674.1"/>
    </source>
</evidence>
<feature type="compositionally biased region" description="Basic and acidic residues" evidence="1">
    <location>
        <begin position="98"/>
        <end position="112"/>
    </location>
</feature>
<reference evidence="2 3" key="1">
    <citation type="submission" date="2018-06" db="EMBL/GenBank/DDBJ databases">
        <title>Actinomadura craniellae sp. nov. isolated from marine sponge Craniella sp.</title>
        <authorList>
            <person name="Li L."/>
            <person name="Xu Q.H."/>
            <person name="Lin H.W."/>
            <person name="Lu Y.H."/>
        </authorList>
    </citation>
    <scope>NUCLEOTIDE SEQUENCE [LARGE SCALE GENOMIC DNA]</scope>
    <source>
        <strain evidence="2 3">LHW63021</strain>
    </source>
</reference>
<evidence type="ECO:0000313" key="3">
    <source>
        <dbReference type="Proteomes" id="UP000251891"/>
    </source>
</evidence>
<proteinExistence type="predicted"/>
<evidence type="ECO:0000256" key="1">
    <source>
        <dbReference type="SAM" id="MobiDB-lite"/>
    </source>
</evidence>
<dbReference type="RefSeq" id="WP_146779039.1">
    <property type="nucleotide sequence ID" value="NZ_QLYX01000017.1"/>
</dbReference>
<feature type="compositionally biased region" description="Basic and acidic residues" evidence="1">
    <location>
        <begin position="1"/>
        <end position="22"/>
    </location>
</feature>
<dbReference type="OrthoDB" id="3481647at2"/>
<feature type="compositionally biased region" description="Basic and acidic residues" evidence="1">
    <location>
        <begin position="65"/>
        <end position="75"/>
    </location>
</feature>
<dbReference type="Proteomes" id="UP000251891">
    <property type="component" value="Unassembled WGS sequence"/>
</dbReference>
<dbReference type="EMBL" id="QLYX01000017">
    <property type="protein sequence ID" value="RAY11674.1"/>
    <property type="molecule type" value="Genomic_DNA"/>
</dbReference>
<organism evidence="2 3">
    <name type="scientific">Actinomadura craniellae</name>
    <dbReference type="NCBI Taxonomy" id="2231787"/>
    <lineage>
        <taxon>Bacteria</taxon>
        <taxon>Bacillati</taxon>
        <taxon>Actinomycetota</taxon>
        <taxon>Actinomycetes</taxon>
        <taxon>Streptosporangiales</taxon>
        <taxon>Thermomonosporaceae</taxon>
        <taxon>Actinomadura</taxon>
    </lineage>
</organism>
<gene>
    <name evidence="2" type="ORF">DPM19_29060</name>
</gene>
<comment type="caution">
    <text evidence="2">The sequence shown here is derived from an EMBL/GenBank/DDBJ whole genome shotgun (WGS) entry which is preliminary data.</text>
</comment>
<dbReference type="AlphaFoldDB" id="A0A365GXV9"/>
<sequence length="112" mass="11803">MNEKQRAEDVGHEPAETHDRRFAPVNRGSDARGRTRAGSGETVEPVPRSVDPGGDPFGPPGTRTPAEEGMQRQEDAAGGTGTPGVDVGHPDAIPANEEGVREAERGDASREH</sequence>
<accession>A0A365GXV9</accession>